<evidence type="ECO:0000256" key="1">
    <source>
        <dbReference type="SAM" id="MobiDB-lite"/>
    </source>
</evidence>
<feature type="transmembrane region" description="Helical" evidence="2">
    <location>
        <begin position="59"/>
        <end position="80"/>
    </location>
</feature>
<name>A0A2U1J9F2_SMIAN</name>
<keyword evidence="2" id="KW-1133">Transmembrane helix</keyword>
<feature type="compositionally biased region" description="Polar residues" evidence="1">
    <location>
        <begin position="388"/>
        <end position="407"/>
    </location>
</feature>
<feature type="transmembrane region" description="Helical" evidence="2">
    <location>
        <begin position="20"/>
        <end position="47"/>
    </location>
</feature>
<feature type="region of interest" description="Disordered" evidence="1">
    <location>
        <begin position="230"/>
        <end position="261"/>
    </location>
</feature>
<proteinExistence type="predicted"/>
<feature type="transmembrane region" description="Helical" evidence="2">
    <location>
        <begin position="92"/>
        <end position="114"/>
    </location>
</feature>
<keyword evidence="2" id="KW-0472">Membrane</keyword>
<gene>
    <name evidence="3" type="ORF">BB558_002215</name>
</gene>
<dbReference type="EMBL" id="MBFU01000143">
    <property type="protein sequence ID" value="PWA01674.1"/>
    <property type="molecule type" value="Genomic_DNA"/>
</dbReference>
<sequence>MSDKYQWLIQSCPITDNYGGAWTLVSFNLLVFVEFALLISVVGPLIFRLVSSALGLERHYISIVGFFGMFLKNLQLGYILFTLGNYSNTFNYVTVISYFFGIFGYSILVEISFLKVSLPTWRAWTVGAWIAHLIGVFLVLSAASWFIYLSVIDGYVDVYLAFFVLATSFIWIPAILNYFNTRTLKKYPEAHPKSRIPRMIILACKNIVSKHKKQKSRYISLEPIKKKTDRVLQNNTGDRESSSNSRTSSSQSDNDSPSSDIINTLSLPDSIKFSDTENDKNLDFEGIEKKINLEYVNHSNFKKEAEKINEPQKNSKLGYTDNRKYISPSDSDSVKNKSLCKNLSTPFSNSFELKSFSQPQSKKSNINSKLEEDDILENRVNSRHKNSQLENINTTPAETSESGSQEPGSGVFTLFDQAKPSYLGLSSENPYGRVQYSVHIHHWQIFYLLAFFTRFPTLTSRICSGLLLGIYTHGSAAYGHDHILEPLSRQ</sequence>
<feature type="compositionally biased region" description="Low complexity" evidence="1">
    <location>
        <begin position="242"/>
        <end position="260"/>
    </location>
</feature>
<evidence type="ECO:0000313" key="3">
    <source>
        <dbReference type="EMBL" id="PWA01674.1"/>
    </source>
</evidence>
<protein>
    <submittedName>
        <fullName evidence="3">Uncharacterized protein</fullName>
    </submittedName>
</protein>
<feature type="region of interest" description="Disordered" evidence="1">
    <location>
        <begin position="304"/>
        <end position="337"/>
    </location>
</feature>
<keyword evidence="4" id="KW-1185">Reference proteome</keyword>
<feature type="compositionally biased region" description="Polar residues" evidence="1">
    <location>
        <begin position="354"/>
        <end position="368"/>
    </location>
</feature>
<dbReference type="Proteomes" id="UP000245591">
    <property type="component" value="Unassembled WGS sequence"/>
</dbReference>
<reference evidence="3 4" key="1">
    <citation type="journal article" date="2018" name="MBio">
        <title>Comparative Genomics Reveals the Core Gene Toolbox for the Fungus-Insect Symbiosis.</title>
        <authorList>
            <person name="Wang Y."/>
            <person name="Stata M."/>
            <person name="Wang W."/>
            <person name="Stajich J.E."/>
            <person name="White M.M."/>
            <person name="Moncalvo J.M."/>
        </authorList>
    </citation>
    <scope>NUCLEOTIDE SEQUENCE [LARGE SCALE GENOMIC DNA]</scope>
    <source>
        <strain evidence="3 4">AUS-126-30</strain>
    </source>
</reference>
<organism evidence="3 4">
    <name type="scientific">Smittium angustum</name>
    <dbReference type="NCBI Taxonomy" id="133377"/>
    <lineage>
        <taxon>Eukaryota</taxon>
        <taxon>Fungi</taxon>
        <taxon>Fungi incertae sedis</taxon>
        <taxon>Zoopagomycota</taxon>
        <taxon>Kickxellomycotina</taxon>
        <taxon>Harpellomycetes</taxon>
        <taxon>Harpellales</taxon>
        <taxon>Legeriomycetaceae</taxon>
        <taxon>Smittium</taxon>
    </lineage>
</organism>
<accession>A0A2U1J9F2</accession>
<keyword evidence="2" id="KW-0812">Transmembrane</keyword>
<feature type="transmembrane region" description="Helical" evidence="2">
    <location>
        <begin position="159"/>
        <end position="179"/>
    </location>
</feature>
<dbReference type="AlphaFoldDB" id="A0A2U1J9F2"/>
<comment type="caution">
    <text evidence="3">The sequence shown here is derived from an EMBL/GenBank/DDBJ whole genome shotgun (WGS) entry which is preliminary data.</text>
</comment>
<feature type="transmembrane region" description="Helical" evidence="2">
    <location>
        <begin position="126"/>
        <end position="147"/>
    </location>
</feature>
<evidence type="ECO:0000313" key="4">
    <source>
        <dbReference type="Proteomes" id="UP000245591"/>
    </source>
</evidence>
<evidence type="ECO:0000256" key="2">
    <source>
        <dbReference type="SAM" id="Phobius"/>
    </source>
</evidence>
<feature type="region of interest" description="Disordered" evidence="1">
    <location>
        <begin position="354"/>
        <end position="410"/>
    </location>
</feature>